<dbReference type="PATRIC" id="fig|1423753.3.peg.2688"/>
<accession>A0A0R1UXE8</accession>
<comment type="caution">
    <text evidence="1">The sequence shown here is derived from an EMBL/GenBank/DDBJ whole genome shotgun (WGS) entry which is preliminary data.</text>
</comment>
<proteinExistence type="predicted"/>
<name>A0A0R1UXE8_9LACO</name>
<dbReference type="Proteomes" id="UP000051580">
    <property type="component" value="Unassembled WGS sequence"/>
</dbReference>
<dbReference type="AlphaFoldDB" id="A0A0R1UXE8"/>
<evidence type="ECO:0000313" key="1">
    <source>
        <dbReference type="EMBL" id="KRL95586.1"/>
    </source>
</evidence>
<dbReference type="EMBL" id="AZFS01000046">
    <property type="protein sequence ID" value="KRL95586.1"/>
    <property type="molecule type" value="Genomic_DNA"/>
</dbReference>
<gene>
    <name evidence="1" type="ORF">FD28_GL002560</name>
</gene>
<evidence type="ECO:0000313" key="2">
    <source>
        <dbReference type="Proteomes" id="UP000051580"/>
    </source>
</evidence>
<organism evidence="1 2">
    <name type="scientific">Levilactobacillus hammesii DSM 16381</name>
    <dbReference type="NCBI Taxonomy" id="1423753"/>
    <lineage>
        <taxon>Bacteria</taxon>
        <taxon>Bacillati</taxon>
        <taxon>Bacillota</taxon>
        <taxon>Bacilli</taxon>
        <taxon>Lactobacillales</taxon>
        <taxon>Lactobacillaceae</taxon>
        <taxon>Levilactobacillus</taxon>
    </lineage>
</organism>
<keyword evidence="2" id="KW-1185">Reference proteome</keyword>
<protein>
    <submittedName>
        <fullName evidence="1">Uncharacterized protein</fullName>
    </submittedName>
</protein>
<sequence>MDNSSKLSNTDIEKIKSRIHEYLKVNEVADIDKFDVDMIEHANIEAEISHLGYNSQNEMELTLRMGYVTM</sequence>
<reference evidence="1 2" key="1">
    <citation type="journal article" date="2015" name="Genome Announc.">
        <title>Expanding the biotechnology potential of lactobacilli through comparative genomics of 213 strains and associated genera.</title>
        <authorList>
            <person name="Sun Z."/>
            <person name="Harris H.M."/>
            <person name="McCann A."/>
            <person name="Guo C."/>
            <person name="Argimon S."/>
            <person name="Zhang W."/>
            <person name="Yang X."/>
            <person name="Jeffery I.B."/>
            <person name="Cooney J.C."/>
            <person name="Kagawa T.F."/>
            <person name="Liu W."/>
            <person name="Song Y."/>
            <person name="Salvetti E."/>
            <person name="Wrobel A."/>
            <person name="Rasinkangas P."/>
            <person name="Parkhill J."/>
            <person name="Rea M.C."/>
            <person name="O'Sullivan O."/>
            <person name="Ritari J."/>
            <person name="Douillard F.P."/>
            <person name="Paul Ross R."/>
            <person name="Yang R."/>
            <person name="Briner A.E."/>
            <person name="Felis G.E."/>
            <person name="de Vos W.M."/>
            <person name="Barrangou R."/>
            <person name="Klaenhammer T.R."/>
            <person name="Caufield P.W."/>
            <person name="Cui Y."/>
            <person name="Zhang H."/>
            <person name="O'Toole P.W."/>
        </authorList>
    </citation>
    <scope>NUCLEOTIDE SEQUENCE [LARGE SCALE GENOMIC DNA]</scope>
    <source>
        <strain evidence="1 2">DSM 16381</strain>
    </source>
</reference>